<organism evidence="1 2">
    <name type="scientific">Chaenocephalus aceratus</name>
    <name type="common">Blackfin icefish</name>
    <name type="synonym">Chaenichthys aceratus</name>
    <dbReference type="NCBI Taxonomy" id="36190"/>
    <lineage>
        <taxon>Eukaryota</taxon>
        <taxon>Metazoa</taxon>
        <taxon>Chordata</taxon>
        <taxon>Craniata</taxon>
        <taxon>Vertebrata</taxon>
        <taxon>Euteleostomi</taxon>
        <taxon>Actinopterygii</taxon>
        <taxon>Neopterygii</taxon>
        <taxon>Teleostei</taxon>
        <taxon>Neoteleostei</taxon>
        <taxon>Acanthomorphata</taxon>
        <taxon>Eupercaria</taxon>
        <taxon>Perciformes</taxon>
        <taxon>Notothenioidei</taxon>
        <taxon>Channichthyidae</taxon>
        <taxon>Chaenocephalus</taxon>
    </lineage>
</organism>
<gene>
    <name evidence="1" type="ORF">KUCAC02_004834</name>
</gene>
<name>A0ACB9X1N2_CHAAC</name>
<accession>A0ACB9X1N2</accession>
<dbReference type="EMBL" id="CM043794">
    <property type="protein sequence ID" value="KAI4819594.1"/>
    <property type="molecule type" value="Genomic_DNA"/>
</dbReference>
<comment type="caution">
    <text evidence="1">The sequence shown here is derived from an EMBL/GenBank/DDBJ whole genome shotgun (WGS) entry which is preliminary data.</text>
</comment>
<reference evidence="1" key="1">
    <citation type="submission" date="2022-05" db="EMBL/GenBank/DDBJ databases">
        <title>Chromosome-level genome of Chaenocephalus aceratus.</title>
        <authorList>
            <person name="Park H."/>
        </authorList>
    </citation>
    <scope>NUCLEOTIDE SEQUENCE</scope>
    <source>
        <strain evidence="1">KU_202001</strain>
    </source>
</reference>
<proteinExistence type="predicted"/>
<evidence type="ECO:0000313" key="2">
    <source>
        <dbReference type="Proteomes" id="UP001057452"/>
    </source>
</evidence>
<dbReference type="Proteomes" id="UP001057452">
    <property type="component" value="Chromosome 10"/>
</dbReference>
<sequence length="178" mass="19773">MERVLLNNAQPGTPGTLQLALSNGHGGGAVCGNTRESCVVRLQSSPWLCFLDLSNPTCHLAARRMPWAFLGRHGWIAWAVVFMLLLSSREALEWKPASVVEWNYYDTRHKHLNSSRFFCVSVLPCCSPWICLIQPASSPGKVSLTPQRKSPSSMIAHAYHKTLDKCQRGLRGGDLEDI</sequence>
<keyword evidence="2" id="KW-1185">Reference proteome</keyword>
<evidence type="ECO:0000313" key="1">
    <source>
        <dbReference type="EMBL" id="KAI4819594.1"/>
    </source>
</evidence>
<protein>
    <submittedName>
        <fullName evidence="1">Uncharacterized protein</fullName>
    </submittedName>
</protein>